<reference evidence="2" key="2">
    <citation type="submission" date="2019-11" db="EMBL/GenBank/DDBJ databases">
        <title>Improved Assembly of Tolypothrix boutellei genome.</title>
        <authorList>
            <person name="Sarangi A.N."/>
            <person name="Mukherjee M."/>
            <person name="Ghosh S."/>
            <person name="Singh D."/>
            <person name="Das A."/>
            <person name="Kant S."/>
            <person name="Prusty A."/>
            <person name="Tripathy S."/>
        </authorList>
    </citation>
    <scope>NUCLEOTIDE SEQUENCE</scope>
    <source>
        <strain evidence="2">VB521301</strain>
    </source>
</reference>
<gene>
    <name evidence="3" type="ORF">DA73_0205470</name>
    <name evidence="2" type="ORF">DA73_0400023745</name>
</gene>
<name>A0A0C1NDP6_9CYAN</name>
<feature type="domain" description="Endonuclease GajA/Old nuclease/RecF-like AAA" evidence="1">
    <location>
        <begin position="4"/>
        <end position="46"/>
    </location>
</feature>
<dbReference type="EMBL" id="JHEG02000019">
    <property type="protein sequence ID" value="KIE12917.1"/>
    <property type="molecule type" value="Genomic_DNA"/>
</dbReference>
<dbReference type="SUPFAM" id="SSF52540">
    <property type="entry name" value="P-loop containing nucleoside triphosphate hydrolases"/>
    <property type="match status" value="1"/>
</dbReference>
<dbReference type="RefSeq" id="WP_038080622.1">
    <property type="nucleotide sequence ID" value="NZ_JHEG04000001.1"/>
</dbReference>
<dbReference type="EMBL" id="JHEG04000001">
    <property type="protein sequence ID" value="KAF3888168.1"/>
    <property type="molecule type" value="Genomic_DNA"/>
</dbReference>
<keyword evidence="4" id="KW-1185">Reference proteome</keyword>
<dbReference type="InterPro" id="IPR051396">
    <property type="entry name" value="Bact_Antivir_Def_Nuclease"/>
</dbReference>
<comment type="caution">
    <text evidence="3">The sequence shown here is derived from an EMBL/GenBank/DDBJ whole genome shotgun (WGS) entry which is preliminary data.</text>
</comment>
<evidence type="ECO:0000259" key="1">
    <source>
        <dbReference type="Pfam" id="PF13175"/>
    </source>
</evidence>
<dbReference type="AlphaFoldDB" id="A0A0C1NDP6"/>
<accession>A0A0C1NDP6</accession>
<evidence type="ECO:0000313" key="3">
    <source>
        <dbReference type="EMBL" id="KIE12917.1"/>
    </source>
</evidence>
<protein>
    <submittedName>
        <fullName evidence="2">AAA family ATPase</fullName>
    </submittedName>
</protein>
<dbReference type="Proteomes" id="UP000029738">
    <property type="component" value="Unassembled WGS sequence"/>
</dbReference>
<dbReference type="PANTHER" id="PTHR43581:SF4">
    <property type="entry name" value="ATP_GTP PHOSPHATASE"/>
    <property type="match status" value="1"/>
</dbReference>
<reference evidence="3" key="1">
    <citation type="journal article" date="2015" name="Genome Announc.">
        <title>Draft Genome Sequence of Tolypothrix boutellei Strain VB521301.</title>
        <authorList>
            <person name="Chandrababunaidu M.M."/>
            <person name="Singh D."/>
            <person name="Sen D."/>
            <person name="Bhan S."/>
            <person name="Das S."/>
            <person name="Gupta A."/>
            <person name="Adhikary S.P."/>
            <person name="Tripathy S."/>
        </authorList>
    </citation>
    <scope>NUCLEOTIDE SEQUENCE</scope>
    <source>
        <strain evidence="3">VB521301</strain>
    </source>
</reference>
<organism evidence="3">
    <name type="scientific">Tolypothrix bouteillei VB521301</name>
    <dbReference type="NCBI Taxonomy" id="1479485"/>
    <lineage>
        <taxon>Bacteria</taxon>
        <taxon>Bacillati</taxon>
        <taxon>Cyanobacteriota</taxon>
        <taxon>Cyanophyceae</taxon>
        <taxon>Nostocales</taxon>
        <taxon>Tolypothrichaceae</taxon>
        <taxon>Tolypothrix</taxon>
    </lineage>
</organism>
<dbReference type="PANTHER" id="PTHR43581">
    <property type="entry name" value="ATP/GTP PHOSPHATASE"/>
    <property type="match status" value="1"/>
</dbReference>
<proteinExistence type="predicted"/>
<dbReference type="OrthoDB" id="9801813at2"/>
<dbReference type="Pfam" id="PF13175">
    <property type="entry name" value="AAA_15"/>
    <property type="match status" value="1"/>
</dbReference>
<evidence type="ECO:0000313" key="4">
    <source>
        <dbReference type="Proteomes" id="UP000029738"/>
    </source>
</evidence>
<dbReference type="Gene3D" id="3.40.50.300">
    <property type="entry name" value="P-loop containing nucleotide triphosphate hydrolases"/>
    <property type="match status" value="1"/>
</dbReference>
<dbReference type="STRING" id="1479485.DA73_0205470"/>
<evidence type="ECO:0000313" key="2">
    <source>
        <dbReference type="EMBL" id="KAF3888168.1"/>
    </source>
</evidence>
<sequence length="180" mass="21046">MPNLESVTIHQFRGLRDLNLDNLGRINLLVGINNSGKTSVLEALAIYCHPLDIRVWISTARQREQESRIQRTSPLDALQWLFTRNSASDGEGKESTIHTELLQNSFRWLVKWCKEMDIQLFATTHSLEAVDALLQVTEVESEQNLVLYRLEPKESKTKVIRHDWNRLRRLREDLGQEVRW</sequence>
<dbReference type="InterPro" id="IPR041685">
    <property type="entry name" value="AAA_GajA/Old/RecF-like"/>
</dbReference>
<dbReference type="InterPro" id="IPR027417">
    <property type="entry name" value="P-loop_NTPase"/>
</dbReference>